<proteinExistence type="inferred from homology"/>
<reference evidence="4 5" key="1">
    <citation type="journal article" date="2019" name="Nat. Commun.">
        <title>The antimicrobial potential of Streptomyces from insect microbiomes.</title>
        <authorList>
            <person name="Chevrette M.G."/>
            <person name="Carlson C.M."/>
            <person name="Ortega H.E."/>
            <person name="Thomas C."/>
            <person name="Ananiev G.E."/>
            <person name="Barns K.J."/>
            <person name="Book A.J."/>
            <person name="Cagnazzo J."/>
            <person name="Carlos C."/>
            <person name="Flanigan W."/>
            <person name="Grubbs K.J."/>
            <person name="Horn H.A."/>
            <person name="Hoffmann F.M."/>
            <person name="Klassen J.L."/>
            <person name="Knack J.J."/>
            <person name="Lewin G.R."/>
            <person name="McDonald B.R."/>
            <person name="Muller L."/>
            <person name="Melo W.G.P."/>
            <person name="Pinto-Tomas A.A."/>
            <person name="Schmitz A."/>
            <person name="Wendt-Pienkowski E."/>
            <person name="Wildman S."/>
            <person name="Zhao M."/>
            <person name="Zhang F."/>
            <person name="Bugni T.S."/>
            <person name="Andes D.R."/>
            <person name="Pupo M.T."/>
            <person name="Currie C.R."/>
        </authorList>
    </citation>
    <scope>NUCLEOTIDE SEQUENCE [LARGE SCALE GENOMIC DNA]</scope>
    <source>
        <strain evidence="4 5">SID5840</strain>
    </source>
</reference>
<dbReference type="GO" id="GO:0008253">
    <property type="term" value="F:5'-nucleotidase activity"/>
    <property type="evidence" value="ECO:0007669"/>
    <property type="project" value="TreeGrafter"/>
</dbReference>
<accession>A0A7K2IQ25</accession>
<dbReference type="Pfam" id="PF02872">
    <property type="entry name" value="5_nucleotid_C"/>
    <property type="match status" value="1"/>
</dbReference>
<name>A0A7K2IQ25_9ACTN</name>
<evidence type="ECO:0000256" key="1">
    <source>
        <dbReference type="RuleBase" id="RU362119"/>
    </source>
</evidence>
<feature type="signal peptide" evidence="1">
    <location>
        <begin position="1"/>
        <end position="24"/>
    </location>
</feature>
<dbReference type="SUPFAM" id="SSF55816">
    <property type="entry name" value="5'-nucleotidase (syn. UDP-sugar hydrolase), C-terminal domain"/>
    <property type="match status" value="1"/>
</dbReference>
<dbReference type="Gene3D" id="3.90.780.10">
    <property type="entry name" value="5'-Nucleotidase, C-terminal domain"/>
    <property type="match status" value="1"/>
</dbReference>
<comment type="caution">
    <text evidence="4">The sequence shown here is derived from an EMBL/GenBank/DDBJ whole genome shotgun (WGS) entry which is preliminary data.</text>
</comment>
<dbReference type="RefSeq" id="WP_161110587.1">
    <property type="nucleotide sequence ID" value="NZ_JBEXQM010000002.1"/>
</dbReference>
<feature type="chain" id="PRO_5039743009" evidence="1">
    <location>
        <begin position="25"/>
        <end position="715"/>
    </location>
</feature>
<protein>
    <submittedName>
        <fullName evidence="4">Bifunctional metallophosphatase/5'-nucleotidase</fullName>
    </submittedName>
</protein>
<gene>
    <name evidence="4" type="ORF">GTW20_07285</name>
</gene>
<feature type="domain" description="5'-Nucleotidase C-terminal" evidence="3">
    <location>
        <begin position="376"/>
        <end position="558"/>
    </location>
</feature>
<evidence type="ECO:0000313" key="5">
    <source>
        <dbReference type="Proteomes" id="UP000467124"/>
    </source>
</evidence>
<organism evidence="4 5">
    <name type="scientific">Nocardiopsis alba</name>
    <dbReference type="NCBI Taxonomy" id="53437"/>
    <lineage>
        <taxon>Bacteria</taxon>
        <taxon>Bacillati</taxon>
        <taxon>Actinomycetota</taxon>
        <taxon>Actinomycetes</taxon>
        <taxon>Streptosporangiales</taxon>
        <taxon>Nocardiopsidaceae</taxon>
        <taxon>Nocardiopsis</taxon>
    </lineage>
</organism>
<evidence type="ECO:0000313" key="4">
    <source>
        <dbReference type="EMBL" id="MYR32080.1"/>
    </source>
</evidence>
<keyword evidence="1" id="KW-0378">Hydrolase</keyword>
<dbReference type="PANTHER" id="PTHR11575:SF24">
    <property type="entry name" value="5'-NUCLEOTIDASE"/>
    <property type="match status" value="1"/>
</dbReference>
<dbReference type="InterPro" id="IPR008334">
    <property type="entry name" value="5'-Nucleotdase_C"/>
</dbReference>
<sequence length="715" mass="74452">MSRLVRASGALFLSGALVVPLAPAAAAEPMNASDEAAFTLTVLHANDPESALLGAPADPEYGGAARFGTLVQELREDENAGVDAEAGESENRGVVTVNSGDMYLPGPELAASLEEDAPFYDAIGASYVGYDAISMGNHEFDFGPDLYADFIGELSEDTTVVAANVDVSAEPGLAAHEASGRIAPSTVVDANGEQVGIVGALYPPLATITSSRDVVVDEVVGPVQAEVDRLTEEGVDKIIMISHLQNITYEERVARELTDVDAIVAGGGHEVMGSEDDVLVPGDSVNTHPGTGEPLTYPLVAQNPDGVDVPIVTAGSNYKYVGRLVINFDAEGNLVSVGDRSGPVVVDGSVTPHPEIEERVSGPVADHVNELAETEIAQSEVDLEGRQSPGVRTQETNLGNLMADALLDTGARNAAEYGVPEPQIGIQNGGGIRNASLIPSGPITVLDTYSIAPFANQVAVVPDIPRSQVKELLEQSVVAAPAANGGFMQVGGVNFAYDPERTAQVVDEEGTVLTPGERVRNVILHDGTVLVEDGEVVEGDPITIATNDFSARGGDMYPFRGADYTVVGSNYQGALELFVTETLEGRIGAEDYPEGGSGRIVVGDEATVPGDDGGEGGDPSSTLELDRTPVRDGIAMHLRYTTDAPDAGNVVAIFRGGDEPGVDAPFAEIKAHKSEGRAVTNTRGLGTGEHRAYLLTDTGEVLAGPLTFEVVPRRG</sequence>
<dbReference type="Gene3D" id="3.60.21.10">
    <property type="match status" value="1"/>
</dbReference>
<dbReference type="GO" id="GO:0008768">
    <property type="term" value="F:UDP-sugar diphosphatase activity"/>
    <property type="evidence" value="ECO:0007669"/>
    <property type="project" value="TreeGrafter"/>
</dbReference>
<dbReference type="Proteomes" id="UP000467124">
    <property type="component" value="Unassembled WGS sequence"/>
</dbReference>
<dbReference type="GO" id="GO:0009166">
    <property type="term" value="P:nucleotide catabolic process"/>
    <property type="evidence" value="ECO:0007669"/>
    <property type="project" value="InterPro"/>
</dbReference>
<dbReference type="PANTHER" id="PTHR11575">
    <property type="entry name" value="5'-NUCLEOTIDASE-RELATED"/>
    <property type="match status" value="1"/>
</dbReference>
<keyword evidence="1" id="KW-0732">Signal</keyword>
<dbReference type="InterPro" id="IPR036907">
    <property type="entry name" value="5'-Nucleotdase_C_sf"/>
</dbReference>
<evidence type="ECO:0000256" key="2">
    <source>
        <dbReference type="SAM" id="MobiDB-lite"/>
    </source>
</evidence>
<dbReference type="GO" id="GO:0046872">
    <property type="term" value="F:metal ion binding"/>
    <property type="evidence" value="ECO:0007669"/>
    <property type="project" value="InterPro"/>
</dbReference>
<dbReference type="InterPro" id="IPR006146">
    <property type="entry name" value="5'-Nucleotdase_CS"/>
</dbReference>
<keyword evidence="1" id="KW-0547">Nucleotide-binding</keyword>
<dbReference type="EMBL" id="WWHY01000001">
    <property type="protein sequence ID" value="MYR32080.1"/>
    <property type="molecule type" value="Genomic_DNA"/>
</dbReference>
<dbReference type="AlphaFoldDB" id="A0A7K2IQ25"/>
<dbReference type="GO" id="GO:0030288">
    <property type="term" value="C:outer membrane-bounded periplasmic space"/>
    <property type="evidence" value="ECO:0007669"/>
    <property type="project" value="TreeGrafter"/>
</dbReference>
<comment type="similarity">
    <text evidence="1">Belongs to the 5'-nucleotidase family.</text>
</comment>
<dbReference type="PROSITE" id="PS00786">
    <property type="entry name" value="5_NUCLEOTIDASE_2"/>
    <property type="match status" value="1"/>
</dbReference>
<evidence type="ECO:0000259" key="3">
    <source>
        <dbReference type="Pfam" id="PF02872"/>
    </source>
</evidence>
<dbReference type="InterPro" id="IPR029052">
    <property type="entry name" value="Metallo-depent_PP-like"/>
</dbReference>
<feature type="region of interest" description="Disordered" evidence="2">
    <location>
        <begin position="590"/>
        <end position="625"/>
    </location>
</feature>
<dbReference type="SUPFAM" id="SSF56300">
    <property type="entry name" value="Metallo-dependent phosphatases"/>
    <property type="match status" value="1"/>
</dbReference>
<dbReference type="InterPro" id="IPR006179">
    <property type="entry name" value="5_nucleotidase/apyrase"/>
</dbReference>
<dbReference type="PRINTS" id="PR01607">
    <property type="entry name" value="APYRASEFAMLY"/>
</dbReference>
<dbReference type="GO" id="GO:0000166">
    <property type="term" value="F:nucleotide binding"/>
    <property type="evidence" value="ECO:0007669"/>
    <property type="project" value="UniProtKB-KW"/>
</dbReference>